<accession>A0A1K0H6H6</accession>
<evidence type="ECO:0008006" key="5">
    <source>
        <dbReference type="Google" id="ProtNLM"/>
    </source>
</evidence>
<dbReference type="Gene3D" id="3.20.170.20">
    <property type="entry name" value="Protein of unknown function DUF952"/>
    <property type="match status" value="1"/>
</dbReference>
<dbReference type="Pfam" id="PF06108">
    <property type="entry name" value="DUF952"/>
    <property type="match status" value="1"/>
</dbReference>
<reference evidence="3" key="1">
    <citation type="submission" date="2016-04" db="EMBL/GenBank/DDBJ databases">
        <authorList>
            <person name="Guldener U."/>
            <person name="Guldener U."/>
        </authorList>
    </citation>
    <scope>NUCLEOTIDE SEQUENCE [LARGE SCALE GENOMIC DNA]</scope>
    <source>
        <strain evidence="3">UB2112</strain>
    </source>
</reference>
<dbReference type="Proteomes" id="UP000658997">
    <property type="component" value="Unassembled WGS sequence"/>
</dbReference>
<dbReference type="SUPFAM" id="SSF56399">
    <property type="entry name" value="ADP-ribosylation"/>
    <property type="match status" value="1"/>
</dbReference>
<dbReference type="PANTHER" id="PTHR34129">
    <property type="entry name" value="BLR1139 PROTEIN"/>
    <property type="match status" value="1"/>
</dbReference>
<organism evidence="1 3">
    <name type="scientific">Ustilago bromivora</name>
    <dbReference type="NCBI Taxonomy" id="307758"/>
    <lineage>
        <taxon>Eukaryota</taxon>
        <taxon>Fungi</taxon>
        <taxon>Dikarya</taxon>
        <taxon>Basidiomycota</taxon>
        <taxon>Ustilaginomycotina</taxon>
        <taxon>Ustilaginomycetes</taxon>
        <taxon>Ustilaginales</taxon>
        <taxon>Ustilaginaceae</taxon>
        <taxon>Ustilago</taxon>
    </lineage>
</organism>
<dbReference type="EMBL" id="ULHB01000092">
    <property type="protein sequence ID" value="SYW81276.1"/>
    <property type="molecule type" value="Genomic_DNA"/>
</dbReference>
<dbReference type="EMBL" id="LT558118">
    <property type="protein sequence ID" value="SAM69655.1"/>
    <property type="molecule type" value="Genomic_DNA"/>
</dbReference>
<dbReference type="Proteomes" id="UP000179920">
    <property type="component" value="Chromosome II"/>
</dbReference>
<dbReference type="PANTHER" id="PTHR34129:SF1">
    <property type="entry name" value="DUF952 DOMAIN-CONTAINING PROTEIN"/>
    <property type="match status" value="1"/>
</dbReference>
<name>A0A1K0H6H6_9BASI</name>
<keyword evidence="4" id="KW-1185">Reference proteome</keyword>
<dbReference type="OrthoDB" id="3335358at2759"/>
<reference evidence="2" key="3">
    <citation type="submission" date="2018-08" db="EMBL/GenBank/DDBJ databases">
        <authorList>
            <person name="Guldener U."/>
        </authorList>
    </citation>
    <scope>NUCLEOTIDE SEQUENCE</scope>
    <source>
        <strain evidence="2">UB2</strain>
    </source>
</reference>
<sequence length="130" mass="14323">MRDPSTSTVLYKILTPQEKADMSGTNWAGTALDAKDGFIHLSSADQLAGTLERFFSPASGCGDTLYIYTFKRSDVDRQRNTPIKLQFDPAIGTVFGHIYGNIDPEVDFSGPIGVKRSASTRLFELPPLEY</sequence>
<evidence type="ECO:0000313" key="3">
    <source>
        <dbReference type="Proteomes" id="UP000179920"/>
    </source>
</evidence>
<dbReference type="AlphaFoldDB" id="A0A1K0H6H6"/>
<gene>
    <name evidence="2" type="ORF">UBRO2_04193</name>
    <name evidence="1" type="ORF">UBRO_00612</name>
</gene>
<protein>
    <recommendedName>
        <fullName evidence="5">DUF952 domain-containing protein</fullName>
    </recommendedName>
</protein>
<evidence type="ECO:0000313" key="1">
    <source>
        <dbReference type="EMBL" id="SAM69655.1"/>
    </source>
</evidence>
<proteinExistence type="predicted"/>
<evidence type="ECO:0000313" key="4">
    <source>
        <dbReference type="Proteomes" id="UP000658997"/>
    </source>
</evidence>
<reference evidence="1" key="2">
    <citation type="submission" date="2016-04" db="EMBL/GenBank/DDBJ databases">
        <authorList>
            <person name="Evans L.H."/>
            <person name="Alamgir A."/>
            <person name="Owens N."/>
            <person name="Weber N.D."/>
            <person name="Virtaneva K."/>
            <person name="Barbian K."/>
            <person name="Babar A."/>
            <person name="Rosenke K."/>
        </authorList>
    </citation>
    <scope>NUCLEOTIDE SEQUENCE</scope>
    <source>
        <strain evidence="1">UB2112</strain>
    </source>
</reference>
<dbReference type="InterPro" id="IPR009297">
    <property type="entry name" value="DUF952"/>
</dbReference>
<evidence type="ECO:0000313" key="2">
    <source>
        <dbReference type="EMBL" id="SYW81276.1"/>
    </source>
</evidence>